<dbReference type="InterPro" id="IPR023210">
    <property type="entry name" value="NADP_OxRdtase_dom"/>
</dbReference>
<protein>
    <submittedName>
        <fullName evidence="6">2,5-diketo-D-gluconate reductase B</fullName>
        <ecNumber evidence="6">1.1.1.346</ecNumber>
    </submittedName>
    <submittedName>
        <fullName evidence="5">Aldehyde oxidoreductase</fullName>
    </submittedName>
</protein>
<evidence type="ECO:0000313" key="7">
    <source>
        <dbReference type="Proteomes" id="UP000614609"/>
    </source>
</evidence>
<dbReference type="InterPro" id="IPR036812">
    <property type="entry name" value="NAD(P)_OxRdtase_dom_sf"/>
</dbReference>
<dbReference type="EC" id="1.1.1.346" evidence="6"/>
<dbReference type="InterPro" id="IPR020471">
    <property type="entry name" value="AKR"/>
</dbReference>
<dbReference type="SUPFAM" id="SSF51430">
    <property type="entry name" value="NAD(P)-linked oxidoreductase"/>
    <property type="match status" value="1"/>
</dbReference>
<dbReference type="PROSITE" id="PS00798">
    <property type="entry name" value="ALDOKETO_REDUCTASE_1"/>
    <property type="match status" value="1"/>
</dbReference>
<name>A0A830FLU9_9EURY</name>
<dbReference type="PIRSF" id="PIRSF000097">
    <property type="entry name" value="AKR"/>
    <property type="match status" value="1"/>
</dbReference>
<sequence length="268" mass="29826">MAIEMPRIGLGTYTDDDQEGRYDAVKTALDVGYRHVDTAQVYENEEYVGRGIADSPVERDDVFLATKTVHNTVPESTDLVRDAIEGCLERLGVDSVDLCYVHWPVGVYEAEPVLTTYQEAYDDGLIDNIGVSNFTPEHLEEAREILDAPIAAHQFEMHPLLPQEELRADAREHDYWAVAYSPLAQGAVADVDPVVDAAEAHDASPYQVALAWLLSKENVAAVPRATGRDHIADNFAARDLELSDDELAAIDAVEERERCIDFDWAPWN</sequence>
<evidence type="ECO:0000256" key="1">
    <source>
        <dbReference type="ARBA" id="ARBA00007905"/>
    </source>
</evidence>
<dbReference type="Proteomes" id="UP000765891">
    <property type="component" value="Unassembled WGS sequence"/>
</dbReference>
<dbReference type="PRINTS" id="PR00069">
    <property type="entry name" value="ALDKETRDTASE"/>
</dbReference>
<reference evidence="5" key="2">
    <citation type="submission" date="2020-09" db="EMBL/GenBank/DDBJ databases">
        <authorList>
            <person name="Sun Q."/>
            <person name="Ohkuma M."/>
        </authorList>
    </citation>
    <scope>NUCLEOTIDE SEQUENCE</scope>
    <source>
        <strain evidence="5">JCM 16108</strain>
    </source>
</reference>
<dbReference type="GO" id="GO:0016616">
    <property type="term" value="F:oxidoreductase activity, acting on the CH-OH group of donors, NAD or NADP as acceptor"/>
    <property type="evidence" value="ECO:0007669"/>
    <property type="project" value="UniProtKB-ARBA"/>
</dbReference>
<evidence type="ECO:0000313" key="6">
    <source>
        <dbReference type="EMBL" id="MBP1954773.1"/>
    </source>
</evidence>
<dbReference type="EMBL" id="BMOO01000002">
    <property type="protein sequence ID" value="GGM59662.1"/>
    <property type="molecule type" value="Genomic_DNA"/>
</dbReference>
<evidence type="ECO:0000256" key="3">
    <source>
        <dbReference type="ARBA" id="ARBA00023002"/>
    </source>
</evidence>
<dbReference type="EMBL" id="JAGGKO010000002">
    <property type="protein sequence ID" value="MBP1954773.1"/>
    <property type="molecule type" value="Genomic_DNA"/>
</dbReference>
<feature type="domain" description="NADP-dependent oxidoreductase" evidence="4">
    <location>
        <begin position="8"/>
        <end position="254"/>
    </location>
</feature>
<keyword evidence="2" id="KW-0521">NADP</keyword>
<dbReference type="Gene3D" id="3.20.20.100">
    <property type="entry name" value="NADP-dependent oxidoreductase domain"/>
    <property type="match status" value="1"/>
</dbReference>
<accession>A0A830FLU9</accession>
<evidence type="ECO:0000313" key="5">
    <source>
        <dbReference type="EMBL" id="GGM59662.1"/>
    </source>
</evidence>
<gene>
    <name evidence="5" type="ORF">GCM10009017_07230</name>
    <name evidence="6" type="ORF">J2752_001685</name>
</gene>
<evidence type="ECO:0000256" key="2">
    <source>
        <dbReference type="ARBA" id="ARBA00022857"/>
    </source>
</evidence>
<comment type="caution">
    <text evidence="5">The sequence shown here is derived from an EMBL/GenBank/DDBJ whole genome shotgun (WGS) entry which is preliminary data.</text>
</comment>
<dbReference type="Pfam" id="PF00248">
    <property type="entry name" value="Aldo_ket_red"/>
    <property type="match status" value="1"/>
</dbReference>
<dbReference type="RefSeq" id="WP_188869962.1">
    <property type="nucleotide sequence ID" value="NZ_BMOO01000002.1"/>
</dbReference>
<evidence type="ECO:0000259" key="4">
    <source>
        <dbReference type="Pfam" id="PF00248"/>
    </source>
</evidence>
<dbReference type="PANTHER" id="PTHR43827">
    <property type="entry name" value="2,5-DIKETO-D-GLUCONIC ACID REDUCTASE"/>
    <property type="match status" value="1"/>
</dbReference>
<dbReference type="InterPro" id="IPR018170">
    <property type="entry name" value="Aldo/ket_reductase_CS"/>
</dbReference>
<comment type="similarity">
    <text evidence="1">Belongs to the aldo/keto reductase family.</text>
</comment>
<keyword evidence="7" id="KW-1185">Reference proteome</keyword>
<reference evidence="5" key="1">
    <citation type="journal article" date="2014" name="Int. J. Syst. Evol. Microbiol.">
        <title>Complete genome sequence of Corynebacterium casei LMG S-19264T (=DSM 44701T), isolated from a smear-ripened cheese.</title>
        <authorList>
            <consortium name="US DOE Joint Genome Institute (JGI-PGF)"/>
            <person name="Walter F."/>
            <person name="Albersmeier A."/>
            <person name="Kalinowski J."/>
            <person name="Ruckert C."/>
        </authorList>
    </citation>
    <scope>NUCLEOTIDE SEQUENCE</scope>
    <source>
        <strain evidence="5">JCM 16108</strain>
    </source>
</reference>
<dbReference type="Proteomes" id="UP000614609">
    <property type="component" value="Unassembled WGS sequence"/>
</dbReference>
<proteinExistence type="inferred from homology"/>
<dbReference type="PANTHER" id="PTHR43827:SF3">
    <property type="entry name" value="NADP-DEPENDENT OXIDOREDUCTASE DOMAIN-CONTAINING PROTEIN"/>
    <property type="match status" value="1"/>
</dbReference>
<dbReference type="AlphaFoldDB" id="A0A830FLU9"/>
<reference evidence="6" key="3">
    <citation type="submission" date="2021-03" db="EMBL/GenBank/DDBJ databases">
        <title>Genomic Encyclopedia of Type Strains, Phase IV (KMG-IV): sequencing the most valuable type-strain genomes for metagenomic binning, comparative biology and taxonomic classification.</title>
        <authorList>
            <person name="Goeker M."/>
        </authorList>
    </citation>
    <scope>NUCLEOTIDE SEQUENCE</scope>
    <source>
        <strain evidence="6">DSM 22443</strain>
    </source>
</reference>
<organism evidence="5 7">
    <name type="scientific">Halarchaeum rubridurum</name>
    <dbReference type="NCBI Taxonomy" id="489911"/>
    <lineage>
        <taxon>Archaea</taxon>
        <taxon>Methanobacteriati</taxon>
        <taxon>Methanobacteriota</taxon>
        <taxon>Stenosarchaea group</taxon>
        <taxon>Halobacteria</taxon>
        <taxon>Halobacteriales</taxon>
        <taxon>Halobacteriaceae</taxon>
    </lineage>
</organism>
<keyword evidence="3 6" id="KW-0560">Oxidoreductase</keyword>
<dbReference type="OrthoDB" id="275427at2157"/>